<evidence type="ECO:0000313" key="1">
    <source>
        <dbReference type="Proteomes" id="UP000694924"/>
    </source>
</evidence>
<organism evidence="1 2">
    <name type="scientific">Polistes dominula</name>
    <name type="common">European paper wasp</name>
    <name type="synonym">Vespa dominula</name>
    <dbReference type="NCBI Taxonomy" id="743375"/>
    <lineage>
        <taxon>Eukaryota</taxon>
        <taxon>Metazoa</taxon>
        <taxon>Ecdysozoa</taxon>
        <taxon>Arthropoda</taxon>
        <taxon>Hexapoda</taxon>
        <taxon>Insecta</taxon>
        <taxon>Pterygota</taxon>
        <taxon>Neoptera</taxon>
        <taxon>Endopterygota</taxon>
        <taxon>Hymenoptera</taxon>
        <taxon>Apocrita</taxon>
        <taxon>Aculeata</taxon>
        <taxon>Vespoidea</taxon>
        <taxon>Vespidae</taxon>
        <taxon>Polistinae</taxon>
        <taxon>Polistini</taxon>
        <taxon>Polistes</taxon>
    </lineage>
</organism>
<reference evidence="2" key="1">
    <citation type="submission" date="2025-08" db="UniProtKB">
        <authorList>
            <consortium name="RefSeq"/>
        </authorList>
    </citation>
    <scope>IDENTIFICATION</scope>
    <source>
        <tissue evidence="2">Whole body</tissue>
    </source>
</reference>
<keyword evidence="1" id="KW-1185">Reference proteome</keyword>
<dbReference type="RefSeq" id="XP_015184215.1">
    <property type="nucleotide sequence ID" value="XM_015328729.1"/>
</dbReference>
<evidence type="ECO:0000313" key="2">
    <source>
        <dbReference type="RefSeq" id="XP_015184215.1"/>
    </source>
</evidence>
<gene>
    <name evidence="2" type="primary">LOC107070481</name>
</gene>
<dbReference type="Pfam" id="PF14924">
    <property type="entry name" value="MAP10_N"/>
    <property type="match status" value="1"/>
</dbReference>
<accession>A0ABM1IVH8</accession>
<name>A0ABM1IVH8_POLDO</name>
<dbReference type="GeneID" id="107070481"/>
<sequence>MTCNSCKSTEDEQLFTLEVFVNDVTLYIDKLPKKELTNLGIDLKFIDFPLIRIFQNEYELTKTEKSKEIRSDAKCRIINFNCGQTHLFPRIPSELINAMRSSKLTLDVYKIKGISICPYQILKGPLAEAEIPLYGCLCNQVTMATNDTNYMPKPYVIKNKFVLLNEERMMCGMISLFLRLQCIGKYSTVEFAIDEKTLLFKNQNFPDEFRCARVPIYDEVLIRAQERENKICFPDEKLKPNEINLPPNSNFIIDLTPICTMLAERDKLPKDLFSSLKTQYIDKYNQINDKEEKDNPWPSETFIIDTSTSNIHIRSHLGNKPCYSVGCSGGLCIGGKSTWENA</sequence>
<protein>
    <submittedName>
        <fullName evidence="2">Uncharacterized protein LOC107070481</fullName>
    </submittedName>
</protein>
<dbReference type="Proteomes" id="UP000694924">
    <property type="component" value="Unplaced"/>
</dbReference>
<proteinExistence type="predicted"/>